<reference evidence="8" key="1">
    <citation type="journal article" date="2024" name="Syst. Appl. Microbiol.">
        <title>First single-strain enrichments of Electrothrix cable bacteria, description of E. aestuarii sp. nov. and E. rattekaaiensis sp. nov., and proposal of a cable bacteria taxonomy following the rules of the SeqCode.</title>
        <authorList>
            <person name="Plum-Jensen L.E."/>
            <person name="Schramm A."/>
            <person name="Marshall I.P.G."/>
        </authorList>
    </citation>
    <scope>NUCLEOTIDE SEQUENCE</scope>
    <source>
        <strain evidence="8">Rat1</strain>
    </source>
</reference>
<evidence type="ECO:0000256" key="2">
    <source>
        <dbReference type="ARBA" id="ARBA00005369"/>
    </source>
</evidence>
<evidence type="ECO:0000256" key="6">
    <source>
        <dbReference type="ARBA" id="ARBA00022691"/>
    </source>
</evidence>
<proteinExistence type="inferred from homology"/>
<keyword evidence="5 7" id="KW-0808">Transferase</keyword>
<comment type="subcellular location">
    <subcellularLocation>
        <location evidence="1 7">Cytoplasm</location>
    </subcellularLocation>
</comment>
<comment type="similarity">
    <text evidence="2 7">Belongs to the methyltransferase superfamily. L-isoaspartyl/D-aspartyl protein methyltransferase family.</text>
</comment>
<evidence type="ECO:0000256" key="7">
    <source>
        <dbReference type="HAMAP-Rule" id="MF_00090"/>
    </source>
</evidence>
<dbReference type="CDD" id="cd02440">
    <property type="entry name" value="AdoMet_MTases"/>
    <property type="match status" value="1"/>
</dbReference>
<sequence>MAETLVERGIQDRATLRAMVEVPRHQFVEDAMRARAYGDFPLPIGSNQTISQPYVVAMMTQALQLRGHERVLEIGTGSGYQAAVLSRLCKRVYTVERIHSLLGRARKVFDQLRYYNIISCIDDGTVGWPEHAPFDAILVTAGGPEIPVPLIEQLADRGRIVMPVGSQEEQELQLLEKRNRRIRVQAIGQVRFVNLIGAHGWRE</sequence>
<evidence type="ECO:0000313" key="8">
    <source>
        <dbReference type="EMBL" id="XCN75430.1"/>
    </source>
</evidence>
<dbReference type="EMBL" id="CP159373">
    <property type="protein sequence ID" value="XCN75430.1"/>
    <property type="molecule type" value="Genomic_DNA"/>
</dbReference>
<dbReference type="NCBIfam" id="NF001453">
    <property type="entry name" value="PRK00312.1"/>
    <property type="match status" value="1"/>
</dbReference>
<dbReference type="GO" id="GO:0030091">
    <property type="term" value="P:protein repair"/>
    <property type="evidence" value="ECO:0007669"/>
    <property type="project" value="UniProtKB-UniRule"/>
</dbReference>
<dbReference type="FunFam" id="3.40.50.150:FF:000010">
    <property type="entry name" value="Protein-L-isoaspartate O-methyltransferase"/>
    <property type="match status" value="1"/>
</dbReference>
<reference evidence="8" key="2">
    <citation type="submission" date="2024-06" db="EMBL/GenBank/DDBJ databases">
        <authorList>
            <person name="Plum-Jensen L.E."/>
            <person name="Schramm A."/>
            <person name="Marshall I.P.G."/>
        </authorList>
    </citation>
    <scope>NUCLEOTIDE SEQUENCE</scope>
    <source>
        <strain evidence="8">Rat1</strain>
    </source>
</reference>
<comment type="catalytic activity">
    <reaction evidence="7">
        <text>[protein]-L-isoaspartate + S-adenosyl-L-methionine = [protein]-L-isoaspartate alpha-methyl ester + S-adenosyl-L-homocysteine</text>
        <dbReference type="Rhea" id="RHEA:12705"/>
        <dbReference type="Rhea" id="RHEA-COMP:12143"/>
        <dbReference type="Rhea" id="RHEA-COMP:12144"/>
        <dbReference type="ChEBI" id="CHEBI:57856"/>
        <dbReference type="ChEBI" id="CHEBI:59789"/>
        <dbReference type="ChEBI" id="CHEBI:90596"/>
        <dbReference type="ChEBI" id="CHEBI:90598"/>
        <dbReference type="EC" id="2.1.1.77"/>
    </reaction>
</comment>
<dbReference type="GO" id="GO:0004719">
    <property type="term" value="F:protein-L-isoaspartate (D-aspartate) O-methyltransferase activity"/>
    <property type="evidence" value="ECO:0007669"/>
    <property type="project" value="UniProtKB-UniRule"/>
</dbReference>
<keyword evidence="6 7" id="KW-0949">S-adenosyl-L-methionine</keyword>
<keyword evidence="3 7" id="KW-0963">Cytoplasm</keyword>
<evidence type="ECO:0000256" key="4">
    <source>
        <dbReference type="ARBA" id="ARBA00022603"/>
    </source>
</evidence>
<dbReference type="GO" id="GO:0005737">
    <property type="term" value="C:cytoplasm"/>
    <property type="evidence" value="ECO:0007669"/>
    <property type="project" value="UniProtKB-SubCell"/>
</dbReference>
<evidence type="ECO:0000256" key="3">
    <source>
        <dbReference type="ARBA" id="ARBA00022490"/>
    </source>
</evidence>
<feature type="active site" evidence="7">
    <location>
        <position position="51"/>
    </location>
</feature>
<evidence type="ECO:0000256" key="1">
    <source>
        <dbReference type="ARBA" id="ARBA00004496"/>
    </source>
</evidence>
<dbReference type="PANTHER" id="PTHR11579:SF0">
    <property type="entry name" value="PROTEIN-L-ISOASPARTATE(D-ASPARTATE) O-METHYLTRANSFERASE"/>
    <property type="match status" value="1"/>
</dbReference>
<dbReference type="PANTHER" id="PTHR11579">
    <property type="entry name" value="PROTEIN-L-ISOASPARTATE O-METHYLTRANSFERASE"/>
    <property type="match status" value="1"/>
</dbReference>
<comment type="function">
    <text evidence="7">Catalyzes the methyl esterification of L-isoaspartyl residues in peptides and proteins that result from spontaneous decomposition of normal L-aspartyl and L-asparaginyl residues. It plays a role in the repair and/or degradation of damaged proteins.</text>
</comment>
<dbReference type="NCBIfam" id="TIGR00080">
    <property type="entry name" value="pimt"/>
    <property type="match status" value="1"/>
</dbReference>
<gene>
    <name evidence="7" type="primary">pcm</name>
    <name evidence="8" type="ORF">Q3M24_09665</name>
</gene>
<dbReference type="InterPro" id="IPR000682">
    <property type="entry name" value="PCMT"/>
</dbReference>
<accession>A0AAU8M2X8</accession>
<dbReference type="EC" id="2.1.1.77" evidence="7"/>
<dbReference type="GO" id="GO:0032259">
    <property type="term" value="P:methylation"/>
    <property type="evidence" value="ECO:0007669"/>
    <property type="project" value="UniProtKB-KW"/>
</dbReference>
<dbReference type="PROSITE" id="PS01279">
    <property type="entry name" value="PCMT"/>
    <property type="match status" value="1"/>
</dbReference>
<dbReference type="InterPro" id="IPR029063">
    <property type="entry name" value="SAM-dependent_MTases_sf"/>
</dbReference>
<protein>
    <recommendedName>
        <fullName evidence="7">Protein-L-isoaspartate O-methyltransferase</fullName>
        <ecNumber evidence="7">2.1.1.77</ecNumber>
    </recommendedName>
    <alternativeName>
        <fullName evidence="7">L-isoaspartyl protein carboxyl methyltransferase</fullName>
    </alternativeName>
    <alternativeName>
        <fullName evidence="7">Protein L-isoaspartyl methyltransferase</fullName>
    </alternativeName>
    <alternativeName>
        <fullName evidence="7">Protein-beta-aspartate methyltransferase</fullName>
        <shortName evidence="7">PIMT</shortName>
    </alternativeName>
</protein>
<dbReference type="KEGG" id="eaj:Q3M24_09665"/>
<evidence type="ECO:0000256" key="5">
    <source>
        <dbReference type="ARBA" id="ARBA00022679"/>
    </source>
</evidence>
<keyword evidence="4 7" id="KW-0489">Methyltransferase</keyword>
<dbReference type="AlphaFoldDB" id="A0AAU8M2X8"/>
<dbReference type="HAMAP" id="MF_00090">
    <property type="entry name" value="PIMT"/>
    <property type="match status" value="1"/>
</dbReference>
<dbReference type="Gene3D" id="3.40.50.150">
    <property type="entry name" value="Vaccinia Virus protein VP39"/>
    <property type="match status" value="1"/>
</dbReference>
<name>A0AAU8M2X8_9BACT</name>
<organism evidence="8">
    <name type="scientific">Candidatus Electrothrix aestuarii</name>
    <dbReference type="NCBI Taxonomy" id="3062594"/>
    <lineage>
        <taxon>Bacteria</taxon>
        <taxon>Pseudomonadati</taxon>
        <taxon>Thermodesulfobacteriota</taxon>
        <taxon>Desulfobulbia</taxon>
        <taxon>Desulfobulbales</taxon>
        <taxon>Desulfobulbaceae</taxon>
        <taxon>Candidatus Electrothrix</taxon>
    </lineage>
</organism>
<dbReference type="SUPFAM" id="SSF53335">
    <property type="entry name" value="S-adenosyl-L-methionine-dependent methyltransferases"/>
    <property type="match status" value="1"/>
</dbReference>
<dbReference type="Pfam" id="PF01135">
    <property type="entry name" value="PCMT"/>
    <property type="match status" value="1"/>
</dbReference>